<dbReference type="GO" id="GO:0016405">
    <property type="term" value="F:CoA-ligase activity"/>
    <property type="evidence" value="ECO:0007669"/>
    <property type="project" value="TreeGrafter"/>
</dbReference>
<feature type="signal peptide" evidence="1">
    <location>
        <begin position="1"/>
        <end position="20"/>
    </location>
</feature>
<reference evidence="2" key="1">
    <citation type="journal article" date="2021" name="Nat. Commun.">
        <title>Genetic determinants of endophytism in the Arabidopsis root mycobiome.</title>
        <authorList>
            <person name="Mesny F."/>
            <person name="Miyauchi S."/>
            <person name="Thiergart T."/>
            <person name="Pickel B."/>
            <person name="Atanasova L."/>
            <person name="Karlsson M."/>
            <person name="Huettel B."/>
            <person name="Barry K.W."/>
            <person name="Haridas S."/>
            <person name="Chen C."/>
            <person name="Bauer D."/>
            <person name="Andreopoulos W."/>
            <person name="Pangilinan J."/>
            <person name="LaButti K."/>
            <person name="Riley R."/>
            <person name="Lipzen A."/>
            <person name="Clum A."/>
            <person name="Drula E."/>
            <person name="Henrissat B."/>
            <person name="Kohler A."/>
            <person name="Grigoriev I.V."/>
            <person name="Martin F.M."/>
            <person name="Hacquard S."/>
        </authorList>
    </citation>
    <scope>NUCLEOTIDE SEQUENCE</scope>
    <source>
        <strain evidence="2">MPI-CAGE-CH-0243</strain>
    </source>
</reference>
<gene>
    <name evidence="2" type="ORF">B0J11DRAFT_169942</name>
</gene>
<feature type="chain" id="PRO_5040221638" evidence="1">
    <location>
        <begin position="21"/>
        <end position="169"/>
    </location>
</feature>
<dbReference type="Gene3D" id="3.30.300.30">
    <property type="match status" value="1"/>
</dbReference>
<dbReference type="PANTHER" id="PTHR24096">
    <property type="entry name" value="LONG-CHAIN-FATTY-ACID--COA LIGASE"/>
    <property type="match status" value="1"/>
</dbReference>
<dbReference type="Proteomes" id="UP000700596">
    <property type="component" value="Unassembled WGS sequence"/>
</dbReference>
<proteinExistence type="predicted"/>
<dbReference type="OrthoDB" id="6509636at2759"/>
<evidence type="ECO:0000313" key="3">
    <source>
        <dbReference type="Proteomes" id="UP000700596"/>
    </source>
</evidence>
<organism evidence="2 3">
    <name type="scientific">Dendryphion nanum</name>
    <dbReference type="NCBI Taxonomy" id="256645"/>
    <lineage>
        <taxon>Eukaryota</taxon>
        <taxon>Fungi</taxon>
        <taxon>Dikarya</taxon>
        <taxon>Ascomycota</taxon>
        <taxon>Pezizomycotina</taxon>
        <taxon>Dothideomycetes</taxon>
        <taxon>Pleosporomycetidae</taxon>
        <taxon>Pleosporales</taxon>
        <taxon>Torulaceae</taxon>
        <taxon>Dendryphion</taxon>
    </lineage>
</organism>
<evidence type="ECO:0000256" key="1">
    <source>
        <dbReference type="SAM" id="SignalP"/>
    </source>
</evidence>
<accession>A0A9P9EE55</accession>
<comment type="caution">
    <text evidence="2">The sequence shown here is derived from an EMBL/GenBank/DDBJ whole genome shotgun (WGS) entry which is preliminary data.</text>
</comment>
<dbReference type="PANTHER" id="PTHR24096:SF194">
    <property type="entry name" value="AMP-DEPENDENT SYNTHETASE_LIGASE DOMAIN-CONTAINING PROTEIN"/>
    <property type="match status" value="1"/>
</dbReference>
<protein>
    <submittedName>
        <fullName evidence="2">Uncharacterized protein</fullName>
    </submittedName>
</protein>
<dbReference type="Gene3D" id="2.30.38.10">
    <property type="entry name" value="Luciferase, Domain 3"/>
    <property type="match status" value="1"/>
</dbReference>
<dbReference type="SUPFAM" id="SSF56801">
    <property type="entry name" value="Acetyl-CoA synthetase-like"/>
    <property type="match status" value="1"/>
</dbReference>
<dbReference type="AlphaFoldDB" id="A0A9P9EE55"/>
<keyword evidence="1" id="KW-0732">Signal</keyword>
<dbReference type="EMBL" id="JAGMWT010000002">
    <property type="protein sequence ID" value="KAH7135787.1"/>
    <property type="molecule type" value="Genomic_DNA"/>
</dbReference>
<evidence type="ECO:0000313" key="2">
    <source>
        <dbReference type="EMBL" id="KAH7135787.1"/>
    </source>
</evidence>
<dbReference type="InterPro" id="IPR045851">
    <property type="entry name" value="AMP-bd_C_sf"/>
</dbReference>
<name>A0A9P9EE55_9PLEO</name>
<sequence>MVFWRNHAFVPAACLGAVDGNLCLVSVVRGMMDATWLCLHVKGLNMCLGYWRNEKVMKETFEHEGNLKTDEVAARNRNRICWIVDRKMELIKVKSFEVVSNELEALLWEHEYVADTAVFSIQFEHEEHPRAYDSTNDEQKQQAKEEVNRKMGSKMYCKAQTTYWWCSAS</sequence>
<keyword evidence="3" id="KW-1185">Reference proteome</keyword>